<evidence type="ECO:0000313" key="1">
    <source>
        <dbReference type="EMBL" id="ALU40038.1"/>
    </source>
</evidence>
<dbReference type="AlphaFoldDB" id="A0A0U3HRA7"/>
<sequence length="68" mass="7506">MNPMAQKTPRYRVGLDHAFEELATPNPDGTYSVRIPFEGDRVIVVPTESRAKVVAEAQALRIRLSPAA</sequence>
<evidence type="ECO:0000313" key="2">
    <source>
        <dbReference type="Proteomes" id="UP000057181"/>
    </source>
</evidence>
<gene>
    <name evidence="1" type="ORF">AS188_10110</name>
</gene>
<accession>A0A0U3HRA7</accession>
<name>A0A0U3HRA7_9MICC</name>
<dbReference type="Proteomes" id="UP000057181">
    <property type="component" value="Chromosome"/>
</dbReference>
<dbReference type="KEGG" id="kfv:AS188_10110"/>
<dbReference type="EMBL" id="CP013254">
    <property type="protein sequence ID" value="ALU40038.1"/>
    <property type="molecule type" value="Genomic_DNA"/>
</dbReference>
<dbReference type="STRING" id="446860.AS188_10110"/>
<protein>
    <submittedName>
        <fullName evidence="1">Uncharacterized protein</fullName>
    </submittedName>
</protein>
<organism evidence="1 2">
    <name type="scientific">Kocuria flava</name>
    <dbReference type="NCBI Taxonomy" id="446860"/>
    <lineage>
        <taxon>Bacteria</taxon>
        <taxon>Bacillati</taxon>
        <taxon>Actinomycetota</taxon>
        <taxon>Actinomycetes</taxon>
        <taxon>Micrococcales</taxon>
        <taxon>Micrococcaceae</taxon>
        <taxon>Kocuria</taxon>
    </lineage>
</organism>
<reference evidence="1 2" key="1">
    <citation type="submission" date="2015-11" db="EMBL/GenBank/DDBJ databases">
        <title>Complete Genome Sequence of Kocuria flava strain HO-9041.</title>
        <authorList>
            <person name="Zhou M."/>
            <person name="Dai J."/>
        </authorList>
    </citation>
    <scope>NUCLEOTIDE SEQUENCE [LARGE SCALE GENOMIC DNA]</scope>
    <source>
        <strain evidence="1 2">HO-9041</strain>
    </source>
</reference>
<proteinExistence type="predicted"/>